<evidence type="ECO:0000313" key="1">
    <source>
        <dbReference type="EnsemblMetazoa" id="tetur08g02070.1"/>
    </source>
</evidence>
<dbReference type="EnsemblMetazoa" id="tetur08g02070.1">
    <property type="protein sequence ID" value="tetur08g02070.1"/>
    <property type="gene ID" value="tetur08g02070"/>
</dbReference>
<evidence type="ECO:0000313" key="2">
    <source>
        <dbReference type="Proteomes" id="UP000015104"/>
    </source>
</evidence>
<dbReference type="HOGENOM" id="CLU_3016820_0_0_1"/>
<organism evidence="1 2">
    <name type="scientific">Tetranychus urticae</name>
    <name type="common">Two-spotted spider mite</name>
    <dbReference type="NCBI Taxonomy" id="32264"/>
    <lineage>
        <taxon>Eukaryota</taxon>
        <taxon>Metazoa</taxon>
        <taxon>Ecdysozoa</taxon>
        <taxon>Arthropoda</taxon>
        <taxon>Chelicerata</taxon>
        <taxon>Arachnida</taxon>
        <taxon>Acari</taxon>
        <taxon>Acariformes</taxon>
        <taxon>Trombidiformes</taxon>
        <taxon>Prostigmata</taxon>
        <taxon>Eleutherengona</taxon>
        <taxon>Raphignathae</taxon>
        <taxon>Tetranychoidea</taxon>
        <taxon>Tetranychidae</taxon>
        <taxon>Tetranychus</taxon>
    </lineage>
</organism>
<name>T1KAX2_TETUR</name>
<sequence>MVKNDKSNTTEYFQCVEMLRPIQQPKQFVLLLVTEFTGDDLTGFTVFKINMVATKF</sequence>
<accession>T1KAX2</accession>
<dbReference type="Proteomes" id="UP000015104">
    <property type="component" value="Unassembled WGS sequence"/>
</dbReference>
<dbReference type="AlphaFoldDB" id="T1KAX2"/>
<protein>
    <submittedName>
        <fullName evidence="1">Uncharacterized protein</fullName>
    </submittedName>
</protein>
<keyword evidence="2" id="KW-1185">Reference proteome</keyword>
<dbReference type="EMBL" id="CAEY01001943">
    <property type="status" value="NOT_ANNOTATED_CDS"/>
    <property type="molecule type" value="Genomic_DNA"/>
</dbReference>
<reference evidence="1" key="2">
    <citation type="submission" date="2015-06" db="UniProtKB">
        <authorList>
            <consortium name="EnsemblMetazoa"/>
        </authorList>
    </citation>
    <scope>IDENTIFICATION</scope>
</reference>
<reference evidence="2" key="1">
    <citation type="submission" date="2011-08" db="EMBL/GenBank/DDBJ databases">
        <authorList>
            <person name="Rombauts S."/>
        </authorList>
    </citation>
    <scope>NUCLEOTIDE SEQUENCE</scope>
    <source>
        <strain evidence="2">London</strain>
    </source>
</reference>
<proteinExistence type="predicted"/>